<dbReference type="RefSeq" id="WP_313794731.1">
    <property type="nucleotide sequence ID" value="NZ_CP102453.1"/>
</dbReference>
<dbReference type="EMBL" id="CP102453">
    <property type="protein sequence ID" value="UUX35241.1"/>
    <property type="molecule type" value="Genomic_DNA"/>
</dbReference>
<evidence type="ECO:0000313" key="3">
    <source>
        <dbReference type="Proteomes" id="UP001315967"/>
    </source>
</evidence>
<evidence type="ECO:0008006" key="4">
    <source>
        <dbReference type="Google" id="ProtNLM"/>
    </source>
</evidence>
<proteinExistence type="predicted"/>
<accession>A0ABY5P916</accession>
<keyword evidence="1" id="KW-0812">Transmembrane</keyword>
<sequence length="304" mass="35584">MYININQEIFYHDLRKFLIAYICFIFILATIYFFSPAAYFNIRSFWTLSDNVTLTDSLLISRFTGTLSDPNNQATVINAVLIFLFVNYKEKNFISFILLLMSGFICVTTLSLTGILIYAITVIIYVISLSSKFINNFTNIKVNIFALLLVIIIVIPSSFFSLEKLINSNLFETFVYRFSINSADSRFSRWEIVLENKNFFAALFFGDGGTMIINGGSFRPHNGHFHLIFNYGFIAYLIFMWLFFRIRTNFRNIKYYLFMIPFFIGFTVNVGIIDFRFYTILALLTANYYPTFKKKQNYSSNDKY</sequence>
<dbReference type="Proteomes" id="UP001315967">
    <property type="component" value="Chromosome"/>
</dbReference>
<keyword evidence="1" id="KW-1133">Transmembrane helix</keyword>
<protein>
    <recommendedName>
        <fullName evidence="4">O-antigen ligase like membrane protein</fullName>
    </recommendedName>
</protein>
<evidence type="ECO:0000313" key="2">
    <source>
        <dbReference type="EMBL" id="UUX35241.1"/>
    </source>
</evidence>
<name>A0ABY5P916_9LACT</name>
<organism evidence="2 3">
    <name type="scientific">Fundicoccus culcitae</name>
    <dbReference type="NCBI Taxonomy" id="2969821"/>
    <lineage>
        <taxon>Bacteria</taxon>
        <taxon>Bacillati</taxon>
        <taxon>Bacillota</taxon>
        <taxon>Bacilli</taxon>
        <taxon>Lactobacillales</taxon>
        <taxon>Aerococcaceae</taxon>
        <taxon>Fundicoccus</taxon>
    </lineage>
</organism>
<feature type="transmembrane region" description="Helical" evidence="1">
    <location>
        <begin position="224"/>
        <end position="244"/>
    </location>
</feature>
<feature type="transmembrane region" description="Helical" evidence="1">
    <location>
        <begin position="256"/>
        <end position="278"/>
    </location>
</feature>
<evidence type="ECO:0000256" key="1">
    <source>
        <dbReference type="SAM" id="Phobius"/>
    </source>
</evidence>
<gene>
    <name evidence="2" type="ORF">NRE15_06250</name>
</gene>
<feature type="transmembrane region" description="Helical" evidence="1">
    <location>
        <begin position="18"/>
        <end position="40"/>
    </location>
</feature>
<feature type="transmembrane region" description="Helical" evidence="1">
    <location>
        <begin position="140"/>
        <end position="162"/>
    </location>
</feature>
<keyword evidence="3" id="KW-1185">Reference proteome</keyword>
<reference evidence="2 3" key="1">
    <citation type="submission" date="2022-08" db="EMBL/GenBank/DDBJ databases">
        <title>Aerococcaceae sp. nov isolated from spoiled eye mask.</title>
        <authorList>
            <person name="Zhou G."/>
            <person name="Xie X.-B."/>
            <person name="Shi Q.-S."/>
            <person name="Wang Y.-S."/>
            <person name="Wen X."/>
            <person name="Peng H."/>
            <person name="Yang X.-J."/>
            <person name="Tao H.-B."/>
            <person name="Huang X.-M."/>
        </authorList>
    </citation>
    <scope>NUCLEOTIDE SEQUENCE [LARGE SCALE GENOMIC DNA]</scope>
    <source>
        <strain evidence="3">DM20194951</strain>
    </source>
</reference>
<feature type="transmembrane region" description="Helical" evidence="1">
    <location>
        <begin position="95"/>
        <end position="128"/>
    </location>
</feature>
<keyword evidence="1" id="KW-0472">Membrane</keyword>